<organism evidence="3 4">
    <name type="scientific">Dissostichus eleginoides</name>
    <name type="common">Patagonian toothfish</name>
    <name type="synonym">Dissostichus amissus</name>
    <dbReference type="NCBI Taxonomy" id="100907"/>
    <lineage>
        <taxon>Eukaryota</taxon>
        <taxon>Metazoa</taxon>
        <taxon>Chordata</taxon>
        <taxon>Craniata</taxon>
        <taxon>Vertebrata</taxon>
        <taxon>Euteleostomi</taxon>
        <taxon>Actinopterygii</taxon>
        <taxon>Neopterygii</taxon>
        <taxon>Teleostei</taxon>
        <taxon>Neoteleostei</taxon>
        <taxon>Acanthomorphata</taxon>
        <taxon>Eupercaria</taxon>
        <taxon>Perciformes</taxon>
        <taxon>Notothenioidei</taxon>
        <taxon>Nototheniidae</taxon>
        <taxon>Dissostichus</taxon>
    </lineage>
</organism>
<dbReference type="InterPro" id="IPR004156">
    <property type="entry name" value="OATP"/>
</dbReference>
<accession>A0AAD9B134</accession>
<evidence type="ECO:0000256" key="2">
    <source>
        <dbReference type="SAM" id="Phobius"/>
    </source>
</evidence>
<name>A0AAD9B134_DISEL</name>
<dbReference type="Proteomes" id="UP001228049">
    <property type="component" value="Unassembled WGS sequence"/>
</dbReference>
<protein>
    <submittedName>
        <fullName evidence="3">Solute carrier organic anion transporter family member 2B1</fullName>
    </submittedName>
</protein>
<dbReference type="GO" id="GO:0015347">
    <property type="term" value="F:sodium-independent organic anion transmembrane transporter activity"/>
    <property type="evidence" value="ECO:0007669"/>
    <property type="project" value="TreeGrafter"/>
</dbReference>
<sequence>MPGPVLYGSVIDSTCISWGRKCNNKTSCQYYDLDRFRQRFLGLQVVFVCGALLCFLLTIVVLRRRAGQMETEGKGEKGEYAMVSASSKEKELEGIKT</sequence>
<dbReference type="GO" id="GO:0043252">
    <property type="term" value="P:sodium-independent organic anion transport"/>
    <property type="evidence" value="ECO:0007669"/>
    <property type="project" value="TreeGrafter"/>
</dbReference>
<dbReference type="AlphaFoldDB" id="A0AAD9B134"/>
<keyword evidence="2" id="KW-0472">Membrane</keyword>
<evidence type="ECO:0000313" key="4">
    <source>
        <dbReference type="Proteomes" id="UP001228049"/>
    </source>
</evidence>
<feature type="region of interest" description="Disordered" evidence="1">
    <location>
        <begin position="72"/>
        <end position="97"/>
    </location>
</feature>
<keyword evidence="4" id="KW-1185">Reference proteome</keyword>
<dbReference type="GO" id="GO:0015125">
    <property type="term" value="F:bile acid transmembrane transporter activity"/>
    <property type="evidence" value="ECO:0007669"/>
    <property type="project" value="TreeGrafter"/>
</dbReference>
<evidence type="ECO:0000313" key="3">
    <source>
        <dbReference type="EMBL" id="KAK1874586.1"/>
    </source>
</evidence>
<feature type="compositionally biased region" description="Basic and acidic residues" evidence="1">
    <location>
        <begin position="87"/>
        <end position="97"/>
    </location>
</feature>
<dbReference type="EMBL" id="JASDAP010000491">
    <property type="protein sequence ID" value="KAK1874586.1"/>
    <property type="molecule type" value="Genomic_DNA"/>
</dbReference>
<comment type="caution">
    <text evidence="3">The sequence shown here is derived from an EMBL/GenBank/DDBJ whole genome shotgun (WGS) entry which is preliminary data.</text>
</comment>
<reference evidence="3" key="1">
    <citation type="submission" date="2023-04" db="EMBL/GenBank/DDBJ databases">
        <title>Chromosome-level genome of Chaenocephalus aceratus.</title>
        <authorList>
            <person name="Park H."/>
        </authorList>
    </citation>
    <scope>NUCLEOTIDE SEQUENCE</scope>
    <source>
        <strain evidence="3">DE</strain>
        <tissue evidence="3">Muscle</tissue>
    </source>
</reference>
<feature type="transmembrane region" description="Helical" evidence="2">
    <location>
        <begin position="40"/>
        <end position="62"/>
    </location>
</feature>
<gene>
    <name evidence="3" type="ORF">KUDE01_006809</name>
</gene>
<dbReference type="GO" id="GO:0016323">
    <property type="term" value="C:basolateral plasma membrane"/>
    <property type="evidence" value="ECO:0007669"/>
    <property type="project" value="TreeGrafter"/>
</dbReference>
<dbReference type="GO" id="GO:0016324">
    <property type="term" value="C:apical plasma membrane"/>
    <property type="evidence" value="ECO:0007669"/>
    <property type="project" value="TreeGrafter"/>
</dbReference>
<dbReference type="Pfam" id="PF03137">
    <property type="entry name" value="OATP"/>
    <property type="match status" value="1"/>
</dbReference>
<proteinExistence type="predicted"/>
<evidence type="ECO:0000256" key="1">
    <source>
        <dbReference type="SAM" id="MobiDB-lite"/>
    </source>
</evidence>
<keyword evidence="2" id="KW-0812">Transmembrane</keyword>
<dbReference type="PANTHER" id="PTHR11388:SF87">
    <property type="entry name" value="SOLUTE CARRIER ORGANIC ANION TRANSPORTER FAMILY MEMBER 2B1"/>
    <property type="match status" value="1"/>
</dbReference>
<keyword evidence="2" id="KW-1133">Transmembrane helix</keyword>
<dbReference type="PANTHER" id="PTHR11388">
    <property type="entry name" value="ORGANIC ANION TRANSPORTER"/>
    <property type="match status" value="1"/>
</dbReference>